<keyword evidence="2" id="KW-1185">Reference proteome</keyword>
<accession>A0A314KX85</accession>
<sequence>MVDDETIDRDEGKEVSFRRLRKSLKPKQDVVSSGEVSLVPTPNFDLKIATPTGNVPPTSSGSILVVNEKEAIENMLLIATKGGLVGGYECDDETIGS</sequence>
<dbReference type="Gramene" id="OIT33755">
    <property type="protein sequence ID" value="OIT33755"/>
    <property type="gene ID" value="A4A49_63694"/>
</dbReference>
<gene>
    <name evidence="1" type="ORF">A4A49_63694</name>
</gene>
<evidence type="ECO:0000313" key="1">
    <source>
        <dbReference type="EMBL" id="OIT33755.1"/>
    </source>
</evidence>
<dbReference type="Proteomes" id="UP000187609">
    <property type="component" value="Unassembled WGS sequence"/>
</dbReference>
<dbReference type="AlphaFoldDB" id="A0A314KX85"/>
<evidence type="ECO:0000313" key="2">
    <source>
        <dbReference type="Proteomes" id="UP000187609"/>
    </source>
</evidence>
<dbReference type="EMBL" id="MJEQ01000829">
    <property type="protein sequence ID" value="OIT33755.1"/>
    <property type="molecule type" value="Genomic_DNA"/>
</dbReference>
<organism evidence="1 2">
    <name type="scientific">Nicotiana attenuata</name>
    <name type="common">Coyote tobacco</name>
    <dbReference type="NCBI Taxonomy" id="49451"/>
    <lineage>
        <taxon>Eukaryota</taxon>
        <taxon>Viridiplantae</taxon>
        <taxon>Streptophyta</taxon>
        <taxon>Embryophyta</taxon>
        <taxon>Tracheophyta</taxon>
        <taxon>Spermatophyta</taxon>
        <taxon>Magnoliopsida</taxon>
        <taxon>eudicotyledons</taxon>
        <taxon>Gunneridae</taxon>
        <taxon>Pentapetalae</taxon>
        <taxon>asterids</taxon>
        <taxon>lamiids</taxon>
        <taxon>Solanales</taxon>
        <taxon>Solanaceae</taxon>
        <taxon>Nicotianoideae</taxon>
        <taxon>Nicotianeae</taxon>
        <taxon>Nicotiana</taxon>
    </lineage>
</organism>
<proteinExistence type="predicted"/>
<name>A0A314KX85_NICAT</name>
<comment type="caution">
    <text evidence="1">The sequence shown here is derived from an EMBL/GenBank/DDBJ whole genome shotgun (WGS) entry which is preliminary data.</text>
</comment>
<protein>
    <submittedName>
        <fullName evidence="1">Uncharacterized protein</fullName>
    </submittedName>
</protein>
<reference evidence="1" key="1">
    <citation type="submission" date="2016-11" db="EMBL/GenBank/DDBJ databases">
        <title>The genome of Nicotiana attenuata.</title>
        <authorList>
            <person name="Xu S."/>
            <person name="Brockmoeller T."/>
            <person name="Gaquerel E."/>
            <person name="Navarro A."/>
            <person name="Kuhl H."/>
            <person name="Gase K."/>
            <person name="Ling Z."/>
            <person name="Zhou W."/>
            <person name="Kreitzer C."/>
            <person name="Stanke M."/>
            <person name="Tang H."/>
            <person name="Lyons E."/>
            <person name="Pandey P."/>
            <person name="Pandey S.P."/>
            <person name="Timmermann B."/>
            <person name="Baldwin I.T."/>
        </authorList>
    </citation>
    <scope>NUCLEOTIDE SEQUENCE [LARGE SCALE GENOMIC DNA]</scope>
    <source>
        <strain evidence="1">UT</strain>
    </source>
</reference>